<protein>
    <submittedName>
        <fullName evidence="2">HD domain-containing protein</fullName>
    </submittedName>
</protein>
<dbReference type="Gene3D" id="1.10.3210.10">
    <property type="entry name" value="Hypothetical protein af1432"/>
    <property type="match status" value="1"/>
</dbReference>
<evidence type="ECO:0000313" key="2">
    <source>
        <dbReference type="EMBL" id="MCE5170338.1"/>
    </source>
</evidence>
<keyword evidence="3" id="KW-1185">Reference proteome</keyword>
<dbReference type="EMBL" id="JAJNBZ010000009">
    <property type="protein sequence ID" value="MCE5170338.1"/>
    <property type="molecule type" value="Genomic_DNA"/>
</dbReference>
<dbReference type="RefSeq" id="WP_233697090.1">
    <property type="nucleotide sequence ID" value="NZ_JAJNBZ010000009.1"/>
</dbReference>
<proteinExistence type="predicted"/>
<accession>A0ABS8YEA5</accession>
<dbReference type="SUPFAM" id="SSF109604">
    <property type="entry name" value="HD-domain/PDEase-like"/>
    <property type="match status" value="1"/>
</dbReference>
<sequence>MIMELSRSFYTNMKRNHRQQIKWQQAQALFEALKCRDADTAMHSLVTGYTSVQLLIHLRFQGAFLQHMRIDDVYLGGLLHDIGKLSMGDDILKSDKKLDQSQRDELEGHVAEGVGILRKLGMEKDIVDLCLYHHERADGSGYPAGRMEVPAIGRLAAVADVYAAMKVPRAYQDMERSDADIMGYFYSNHEQYDLTIIDALAEVVKQLAQNGGKSGNIGEVHDEKGARR</sequence>
<dbReference type="InterPro" id="IPR003607">
    <property type="entry name" value="HD/PDEase_dom"/>
</dbReference>
<dbReference type="PROSITE" id="PS51832">
    <property type="entry name" value="HD_GYP"/>
    <property type="match status" value="1"/>
</dbReference>
<dbReference type="PANTHER" id="PTHR43155">
    <property type="entry name" value="CYCLIC DI-GMP PHOSPHODIESTERASE PA4108-RELATED"/>
    <property type="match status" value="1"/>
</dbReference>
<reference evidence="2 3" key="1">
    <citation type="submission" date="2021-11" db="EMBL/GenBank/DDBJ databases">
        <title>Draft genome sequence of Paenibacillus profundus YoMME, a new Gram-positive bacteria with exoelectrogenic properties.</title>
        <authorList>
            <person name="Hubenova Y."/>
            <person name="Hubenova E."/>
            <person name="Manasiev Y."/>
            <person name="Peykov S."/>
            <person name="Mitov M."/>
        </authorList>
    </citation>
    <scope>NUCLEOTIDE SEQUENCE [LARGE SCALE GENOMIC DNA]</scope>
    <source>
        <strain evidence="2 3">YoMME</strain>
    </source>
</reference>
<name>A0ABS8YEA5_9BACL</name>
<organism evidence="2 3">
    <name type="scientific">Paenibacillus profundus</name>
    <dbReference type="NCBI Taxonomy" id="1173085"/>
    <lineage>
        <taxon>Bacteria</taxon>
        <taxon>Bacillati</taxon>
        <taxon>Bacillota</taxon>
        <taxon>Bacilli</taxon>
        <taxon>Bacillales</taxon>
        <taxon>Paenibacillaceae</taxon>
        <taxon>Paenibacillus</taxon>
    </lineage>
</organism>
<dbReference type="PANTHER" id="PTHR43155:SF2">
    <property type="entry name" value="CYCLIC DI-GMP PHOSPHODIESTERASE PA4108"/>
    <property type="match status" value="1"/>
</dbReference>
<dbReference type="SMART" id="SM00471">
    <property type="entry name" value="HDc"/>
    <property type="match status" value="1"/>
</dbReference>
<dbReference type="Proteomes" id="UP001199916">
    <property type="component" value="Unassembled WGS sequence"/>
</dbReference>
<dbReference type="NCBIfam" id="TIGR00277">
    <property type="entry name" value="HDIG"/>
    <property type="match status" value="1"/>
</dbReference>
<dbReference type="InterPro" id="IPR037522">
    <property type="entry name" value="HD_GYP_dom"/>
</dbReference>
<comment type="caution">
    <text evidence="2">The sequence shown here is derived from an EMBL/GenBank/DDBJ whole genome shotgun (WGS) entry which is preliminary data.</text>
</comment>
<evidence type="ECO:0000313" key="3">
    <source>
        <dbReference type="Proteomes" id="UP001199916"/>
    </source>
</evidence>
<evidence type="ECO:0000259" key="1">
    <source>
        <dbReference type="PROSITE" id="PS51832"/>
    </source>
</evidence>
<dbReference type="CDD" id="cd00077">
    <property type="entry name" value="HDc"/>
    <property type="match status" value="1"/>
</dbReference>
<dbReference type="InterPro" id="IPR006675">
    <property type="entry name" value="HDIG_dom"/>
</dbReference>
<feature type="domain" description="HD-GYP" evidence="1">
    <location>
        <begin position="18"/>
        <end position="216"/>
    </location>
</feature>
<gene>
    <name evidence="2" type="ORF">LQV63_13560</name>
</gene>
<dbReference type="Pfam" id="PF13487">
    <property type="entry name" value="HD_5"/>
    <property type="match status" value="1"/>
</dbReference>